<dbReference type="Pfam" id="PF22909">
    <property type="entry name" value="Caulimovir_coat_dom"/>
    <property type="match status" value="1"/>
</dbReference>
<proteinExistence type="predicted"/>
<organism evidence="2 3">
    <name type="scientific">Cajanus cajan</name>
    <name type="common">Pigeon pea</name>
    <name type="synonym">Cajanus indicus</name>
    <dbReference type="NCBI Taxonomy" id="3821"/>
    <lineage>
        <taxon>Eukaryota</taxon>
        <taxon>Viridiplantae</taxon>
        <taxon>Streptophyta</taxon>
        <taxon>Embryophyta</taxon>
        <taxon>Tracheophyta</taxon>
        <taxon>Spermatophyta</taxon>
        <taxon>Magnoliopsida</taxon>
        <taxon>eudicotyledons</taxon>
        <taxon>Gunneridae</taxon>
        <taxon>Pentapetalae</taxon>
        <taxon>rosids</taxon>
        <taxon>fabids</taxon>
        <taxon>Fabales</taxon>
        <taxon>Fabaceae</taxon>
        <taxon>Papilionoideae</taxon>
        <taxon>50 kb inversion clade</taxon>
        <taxon>NPAAA clade</taxon>
        <taxon>indigoferoid/millettioid clade</taxon>
        <taxon>Phaseoleae</taxon>
        <taxon>Cajanus</taxon>
    </lineage>
</organism>
<evidence type="ECO:0000313" key="2">
    <source>
        <dbReference type="EMBL" id="KYP37047.1"/>
    </source>
</evidence>
<dbReference type="AlphaFoldDB" id="A0A151R3A2"/>
<dbReference type="Proteomes" id="UP000075243">
    <property type="component" value="Unassembled WGS sequence"/>
</dbReference>
<name>A0A151R3A2_CAJCA</name>
<evidence type="ECO:0000313" key="3">
    <source>
        <dbReference type="Proteomes" id="UP000075243"/>
    </source>
</evidence>
<dbReference type="InterPro" id="IPR056648">
    <property type="entry name" value="DUF7746"/>
</dbReference>
<dbReference type="EMBL" id="KQ484145">
    <property type="protein sequence ID" value="KYP37047.1"/>
    <property type="molecule type" value="Genomic_DNA"/>
</dbReference>
<dbReference type="Pfam" id="PF24925">
    <property type="entry name" value="DUF7746"/>
    <property type="match status" value="1"/>
</dbReference>
<gene>
    <name evidence="2" type="ORF">KK1_041798</name>
</gene>
<dbReference type="PANTHER" id="PTHR33054">
    <property type="entry name" value="CCHC-TYPE DOMAIN-CONTAINING PROTEIN"/>
    <property type="match status" value="1"/>
</dbReference>
<accession>A0A151R3A2</accession>
<sequence length="331" mass="38182">MYWGSKGVTTRIEDRDTPSSSIVTSIPKPLVKPIYQLNTHIDSLKLGSESDSKIEEIKDLLSKLTLGKPSINTIDTNDFSVNKIKTHYPKTRTYYPRPSPADVLYEERGELVQNCYSGSDIVEWNIDGMSEQNLLDHICMMSMAASAYKRRGNSDKATALTIVQGFTSQLKGWWDNFWTQADRESILNAVKLETGEEDAVATLIYTIIQHFVGDLNTFKDRAASQLANLYCPTMSDYQWYRDIFMSKITLREDGFQGFWKERFLARLPKLFYEKVKIKLEIHFGKPIPFNTLMYGQIHSIIIDTGIQVCNDFKFQNKLRKIELKYYKEALL</sequence>
<feature type="domain" description="DUF7746" evidence="1">
    <location>
        <begin position="116"/>
        <end position="200"/>
    </location>
</feature>
<evidence type="ECO:0000259" key="1">
    <source>
        <dbReference type="Pfam" id="PF24925"/>
    </source>
</evidence>
<dbReference type="Gramene" id="C.cajan_41835.t">
    <property type="protein sequence ID" value="C.cajan_41835.t.cds1"/>
    <property type="gene ID" value="C.cajan_41835"/>
</dbReference>
<dbReference type="PANTHER" id="PTHR33054:SF9">
    <property type="entry name" value="CCHC-TYPE DOMAIN-CONTAINING PROTEIN"/>
    <property type="match status" value="1"/>
</dbReference>
<keyword evidence="3" id="KW-1185">Reference proteome</keyword>
<reference evidence="2" key="1">
    <citation type="journal article" date="2012" name="Nat. Biotechnol.">
        <title>Draft genome sequence of pigeonpea (Cajanus cajan), an orphan legume crop of resource-poor farmers.</title>
        <authorList>
            <person name="Varshney R.K."/>
            <person name="Chen W."/>
            <person name="Li Y."/>
            <person name="Bharti A.K."/>
            <person name="Saxena R.K."/>
            <person name="Schlueter J.A."/>
            <person name="Donoghue M.T."/>
            <person name="Azam S."/>
            <person name="Fan G."/>
            <person name="Whaley A.M."/>
            <person name="Farmer A.D."/>
            <person name="Sheridan J."/>
            <person name="Iwata A."/>
            <person name="Tuteja R."/>
            <person name="Penmetsa R.V."/>
            <person name="Wu W."/>
            <person name="Upadhyaya H.D."/>
            <person name="Yang S.P."/>
            <person name="Shah T."/>
            <person name="Saxena K.B."/>
            <person name="Michael T."/>
            <person name="McCombie W.R."/>
            <person name="Yang B."/>
            <person name="Zhang G."/>
            <person name="Yang H."/>
            <person name="Wang J."/>
            <person name="Spillane C."/>
            <person name="Cook D.R."/>
            <person name="May G.D."/>
            <person name="Xu X."/>
            <person name="Jackson S.A."/>
        </authorList>
    </citation>
    <scope>NUCLEOTIDE SEQUENCE [LARGE SCALE GENOMIC DNA]</scope>
</reference>
<protein>
    <recommendedName>
        <fullName evidence="1">DUF7746 domain-containing protein</fullName>
    </recommendedName>
</protein>